<feature type="domain" description="Haemolysin activator HlyB C-terminal" evidence="5">
    <location>
        <begin position="201"/>
        <end position="515"/>
    </location>
</feature>
<proteinExistence type="predicted"/>
<dbReference type="Gene3D" id="3.10.20.310">
    <property type="entry name" value="membrane protein fhac"/>
    <property type="match status" value="1"/>
</dbReference>
<dbReference type="PANTHER" id="PTHR34597:SF3">
    <property type="entry name" value="OUTER MEMBRANE TRANSPORTER CDIB"/>
    <property type="match status" value="1"/>
</dbReference>
<sequence>MSLAAALAPPAAAQATKPTDESLRQLERQQELRERIESSPDVRLPRPSRPSFKLPAHETPCVEIDRIRLTGDGRPRFARALDRALGQLDWQEGRCLGKRGIQAILRETQQQLIDLGLITTRVSAPPQDLDTGELLLSILPGRIGAIRASATSDERARPYPAFARRPGDLLDLRDLEQGLENLERLPSVTADIAIQPGAAPGESDVVVDWQQAFPLRLSLSVDDSGSRETGRFLGTATVSGDHLFGLNGLLYASLTRKLGLDEGERPGHTESYTLHYSAPFGYWRFGATASRFEYYQTIAGLDRDYRYSGRGERRELEVSRVVHRSDVGRTRLTATAWLQTYANAIDETRITVQDRRMAGYTAGIDHRHFLGRATLDLSLSHRWGTGMLGAKPAPEEAFGEGTARPRITSFHARLDAPFALGEQRLRYRGQIRGQFNHTRLIPQDRFAIGSRHSVRGFGGELLLSGERGAYWRNELHLVLPGPLHPYLALDAGRVDGPSTDALPGHHLVGAAFGLQWRWKNTWVDAWAARAMDRPAAYPDPGLQAGFHAGIHF</sequence>
<reference evidence="8 9" key="1">
    <citation type="submission" date="2023-11" db="EMBL/GenBank/DDBJ databases">
        <title>MicrobeMod: A computational toolkit for identifying prokaryotic methylation and restriction-modification with nanopore sequencing.</title>
        <authorList>
            <person name="Crits-Christoph A."/>
            <person name="Kang S.C."/>
            <person name="Lee H."/>
            <person name="Ostrov N."/>
        </authorList>
    </citation>
    <scope>NUCLEOTIDE SEQUENCE [LARGE SCALE GENOMIC DNA]</scope>
    <source>
        <strain evidence="8 9">ATCC 49870</strain>
    </source>
</reference>
<feature type="region of interest" description="Disordered" evidence="4">
    <location>
        <begin position="1"/>
        <end position="55"/>
    </location>
</feature>
<dbReference type="Gene3D" id="2.40.160.50">
    <property type="entry name" value="membrane protein fhac: a member of the omp85/tpsb transporter family"/>
    <property type="match status" value="1"/>
</dbReference>
<feature type="compositionally biased region" description="Low complexity" evidence="4">
    <location>
        <begin position="1"/>
        <end position="15"/>
    </location>
</feature>
<evidence type="ECO:0000313" key="9">
    <source>
        <dbReference type="Proteomes" id="UP001327459"/>
    </source>
</evidence>
<keyword evidence="1" id="KW-1134">Transmembrane beta strand</keyword>
<dbReference type="RefSeq" id="WP_322521251.1">
    <property type="nucleotide sequence ID" value="NZ_CP140153.1"/>
</dbReference>
<feature type="compositionally biased region" description="Basic and acidic residues" evidence="4">
    <location>
        <begin position="18"/>
        <end position="44"/>
    </location>
</feature>
<dbReference type="Pfam" id="PF08479">
    <property type="entry name" value="POTRA_2"/>
    <property type="match status" value="1"/>
</dbReference>
<evidence type="ECO:0000259" key="5">
    <source>
        <dbReference type="Pfam" id="PF03865"/>
    </source>
</evidence>
<dbReference type="InterPro" id="IPR027282">
    <property type="entry name" value="TPS"/>
</dbReference>
<evidence type="ECO:0000256" key="3">
    <source>
        <dbReference type="ARBA" id="ARBA00023237"/>
    </source>
</evidence>
<dbReference type="InterPro" id="IPR013686">
    <property type="entry name" value="Polypept-transport_assoc_ShlB"/>
</dbReference>
<gene>
    <name evidence="8" type="ORF">SR882_10895</name>
</gene>
<dbReference type="InterPro" id="IPR035251">
    <property type="entry name" value="ShlB_POTRA"/>
</dbReference>
<dbReference type="Pfam" id="PF03865">
    <property type="entry name" value="ShlB"/>
    <property type="match status" value="1"/>
</dbReference>
<accession>A0ABZ0YYD1</accession>
<feature type="domain" description="Polypeptide-transport-associated ShlB-type" evidence="6">
    <location>
        <begin position="89"/>
        <end position="141"/>
    </location>
</feature>
<evidence type="ECO:0000256" key="2">
    <source>
        <dbReference type="ARBA" id="ARBA00022692"/>
    </source>
</evidence>
<keyword evidence="2" id="KW-0812">Transmembrane</keyword>
<evidence type="ECO:0000256" key="4">
    <source>
        <dbReference type="SAM" id="MobiDB-lite"/>
    </source>
</evidence>
<evidence type="ECO:0000259" key="6">
    <source>
        <dbReference type="Pfam" id="PF08479"/>
    </source>
</evidence>
<feature type="domain" description="ShlB POTRA" evidence="7">
    <location>
        <begin position="142"/>
        <end position="196"/>
    </location>
</feature>
<dbReference type="EMBL" id="CP140153">
    <property type="protein sequence ID" value="WQH16252.1"/>
    <property type="molecule type" value="Genomic_DNA"/>
</dbReference>
<dbReference type="InterPro" id="IPR005565">
    <property type="entry name" value="Hemolysn_activator_HlyB_C"/>
</dbReference>
<dbReference type="Pfam" id="PF17287">
    <property type="entry name" value="POTRA_3"/>
    <property type="match status" value="1"/>
</dbReference>
<protein>
    <submittedName>
        <fullName evidence="8">ShlB/FhaC/HecB family hemolysin secretion/activation protein</fullName>
    </submittedName>
</protein>
<dbReference type="Proteomes" id="UP001327459">
    <property type="component" value="Chromosome"/>
</dbReference>
<evidence type="ECO:0000313" key="8">
    <source>
        <dbReference type="EMBL" id="WQH16252.1"/>
    </source>
</evidence>
<evidence type="ECO:0000256" key="1">
    <source>
        <dbReference type="ARBA" id="ARBA00022452"/>
    </source>
</evidence>
<keyword evidence="9" id="KW-1185">Reference proteome</keyword>
<dbReference type="PANTHER" id="PTHR34597">
    <property type="entry name" value="SLR1661 PROTEIN"/>
    <property type="match status" value="1"/>
</dbReference>
<name>A0ABZ0YYD1_9GAMM</name>
<evidence type="ECO:0000259" key="7">
    <source>
        <dbReference type="Pfam" id="PF17287"/>
    </source>
</evidence>
<dbReference type="PIRSF" id="PIRSF029745">
    <property type="entry name" value="FhaC"/>
    <property type="match status" value="1"/>
</dbReference>
<keyword evidence="3" id="KW-0998">Cell outer membrane</keyword>
<organism evidence="8 9">
    <name type="scientific">Guyparkeria halophila</name>
    <dbReference type="NCBI Taxonomy" id="47960"/>
    <lineage>
        <taxon>Bacteria</taxon>
        <taxon>Pseudomonadati</taxon>
        <taxon>Pseudomonadota</taxon>
        <taxon>Gammaproteobacteria</taxon>
        <taxon>Chromatiales</taxon>
        <taxon>Thioalkalibacteraceae</taxon>
        <taxon>Guyparkeria</taxon>
    </lineage>
</organism>
<keyword evidence="1" id="KW-0472">Membrane</keyword>
<dbReference type="InterPro" id="IPR051544">
    <property type="entry name" value="TPS_OM_transporter"/>
</dbReference>